<evidence type="ECO:0000256" key="1">
    <source>
        <dbReference type="SAM" id="Phobius"/>
    </source>
</evidence>
<protein>
    <submittedName>
        <fullName evidence="2">Uncharacterized protein</fullName>
    </submittedName>
</protein>
<dbReference type="EMBL" id="JAMYJR010000001">
    <property type="protein sequence ID" value="MCO8269046.1"/>
    <property type="molecule type" value="Genomic_DNA"/>
</dbReference>
<dbReference type="Proteomes" id="UP001523369">
    <property type="component" value="Unassembled WGS sequence"/>
</dbReference>
<keyword evidence="1" id="KW-0812">Transmembrane</keyword>
<dbReference type="RefSeq" id="WP_253235190.1">
    <property type="nucleotide sequence ID" value="NZ_JAMYJR010000001.1"/>
</dbReference>
<keyword evidence="3" id="KW-1185">Reference proteome</keyword>
<feature type="transmembrane region" description="Helical" evidence="1">
    <location>
        <begin position="77"/>
        <end position="100"/>
    </location>
</feature>
<reference evidence="2 3" key="1">
    <citation type="submission" date="2022-06" db="EMBL/GenBank/DDBJ databases">
        <title>New Species of the Genus Actinoplanes, ActinopZanes ferrugineus.</title>
        <authorList>
            <person name="Ding P."/>
        </authorList>
    </citation>
    <scope>NUCLEOTIDE SEQUENCE [LARGE SCALE GENOMIC DNA]</scope>
    <source>
        <strain evidence="2 3">TRM88003</strain>
    </source>
</reference>
<keyword evidence="1" id="KW-0472">Membrane</keyword>
<gene>
    <name evidence="2" type="ORF">M1L60_00415</name>
</gene>
<keyword evidence="1" id="KW-1133">Transmembrane helix</keyword>
<comment type="caution">
    <text evidence="2">The sequence shown here is derived from an EMBL/GenBank/DDBJ whole genome shotgun (WGS) entry which is preliminary data.</text>
</comment>
<evidence type="ECO:0000313" key="2">
    <source>
        <dbReference type="EMBL" id="MCO8269046.1"/>
    </source>
</evidence>
<sequence length="329" mass="34928">MPEPTSPVPTAPAARRWLSGLLLAAFPARLRRKHGSELIVTMVELAGPGGRPTTGDRARLVLDGLWERFRPPTKRPFAVLAAVLALLVGGALGAAGGSWLGTFGYATLPDAAALGQRALPQVEHASGSGNYLYAQGPLVPGADLEQIRQRLAADSWQTRPIKNGHFLAESEGVQVDVHIYPDVNLIDLAGWPARPGSYVPLTLTGLLLGLAGGWLVGVALAHRVHTARKPGRSIALATTGLVLIIPSAVGFVASLVRYLTVAEPLGTGELVHFHGFAFGPTIDLLRAYDMGEGWYLTPSDFQQLPLYGFVLIAVAAVLARPRREFEAVA</sequence>
<proteinExistence type="predicted"/>
<feature type="transmembrane region" description="Helical" evidence="1">
    <location>
        <begin position="233"/>
        <end position="256"/>
    </location>
</feature>
<accession>A0ABT1DG53</accession>
<name>A0ABT1DG53_9ACTN</name>
<feature type="transmembrane region" description="Helical" evidence="1">
    <location>
        <begin position="198"/>
        <end position="221"/>
    </location>
</feature>
<feature type="transmembrane region" description="Helical" evidence="1">
    <location>
        <begin position="304"/>
        <end position="321"/>
    </location>
</feature>
<evidence type="ECO:0000313" key="3">
    <source>
        <dbReference type="Proteomes" id="UP001523369"/>
    </source>
</evidence>
<organism evidence="2 3">
    <name type="scientific">Paractinoplanes aksuensis</name>
    <dbReference type="NCBI Taxonomy" id="2939490"/>
    <lineage>
        <taxon>Bacteria</taxon>
        <taxon>Bacillati</taxon>
        <taxon>Actinomycetota</taxon>
        <taxon>Actinomycetes</taxon>
        <taxon>Micromonosporales</taxon>
        <taxon>Micromonosporaceae</taxon>
        <taxon>Paractinoplanes</taxon>
    </lineage>
</organism>